<dbReference type="CDD" id="cd00090">
    <property type="entry name" value="HTH_ARSR"/>
    <property type="match status" value="1"/>
</dbReference>
<reference evidence="5 6" key="1">
    <citation type="journal article" date="2019" name="Int. J. Syst. Evol. Microbiol.">
        <title>The Global Catalogue of Microorganisms (GCM) 10K type strain sequencing project: providing services to taxonomists for standard genome sequencing and annotation.</title>
        <authorList>
            <consortium name="The Broad Institute Genomics Platform"/>
            <consortium name="The Broad Institute Genome Sequencing Center for Infectious Disease"/>
            <person name="Wu L."/>
            <person name="Ma J."/>
        </authorList>
    </citation>
    <scope>NUCLEOTIDE SEQUENCE [LARGE SCALE GENOMIC DNA]</scope>
    <source>
        <strain evidence="5 6">JCM 16014</strain>
    </source>
</reference>
<sequence length="331" mass="34839">MGGGLIGIRLTGEDVAGIRIVDTADFSAELFRAGYLLATGGRSARLDSWRRDLGRGWNPGIARLFDLYSPSVLPGVFDGSVHPDPAATATAVEATDPDRLADYIRTLSRTRPVTEFVRSLAEGQAQAYASLGRAVADLQAVALDPYRRRISAATAAAAAQARARAAKSGPDVMLRSLHPGVRWERSMLILETVSTAEVELDGRTLVLSPSVFSIRPGHSGDMFHDRLVVYYPASHSPLVRDPGTQEPGPSLVALLGATRAAALSVVIGAPGLTTGGLATALGVSASTASEHAAVLREARLITTFREGMSVHHQATRLGLELADILGGQYVG</sequence>
<dbReference type="SUPFAM" id="SSF46785">
    <property type="entry name" value="Winged helix' DNA-binding domain"/>
    <property type="match status" value="1"/>
</dbReference>
<evidence type="ECO:0000259" key="4">
    <source>
        <dbReference type="SMART" id="SM00418"/>
    </source>
</evidence>
<dbReference type="InterPro" id="IPR036390">
    <property type="entry name" value="WH_DNA-bd_sf"/>
</dbReference>
<organism evidence="5 6">
    <name type="scientific">Catenulispora yoronensis</name>
    <dbReference type="NCBI Taxonomy" id="450799"/>
    <lineage>
        <taxon>Bacteria</taxon>
        <taxon>Bacillati</taxon>
        <taxon>Actinomycetota</taxon>
        <taxon>Actinomycetes</taxon>
        <taxon>Catenulisporales</taxon>
        <taxon>Catenulisporaceae</taxon>
        <taxon>Catenulispora</taxon>
    </lineage>
</organism>
<protein>
    <submittedName>
        <fullName evidence="5">Winged helix-turn-helix domain-containing protein</fullName>
    </submittedName>
</protein>
<dbReference type="InterPro" id="IPR051011">
    <property type="entry name" value="Metal_resp_trans_reg"/>
</dbReference>
<evidence type="ECO:0000313" key="5">
    <source>
        <dbReference type="EMBL" id="GAA2011824.1"/>
    </source>
</evidence>
<accession>A0ABN2TJH6</accession>
<dbReference type="PANTHER" id="PTHR43132:SF8">
    <property type="entry name" value="HTH-TYPE TRANSCRIPTIONAL REGULATOR KMTR"/>
    <property type="match status" value="1"/>
</dbReference>
<dbReference type="Pfam" id="PF01022">
    <property type="entry name" value="HTH_5"/>
    <property type="match status" value="1"/>
</dbReference>
<dbReference type="Proteomes" id="UP001500751">
    <property type="component" value="Unassembled WGS sequence"/>
</dbReference>
<gene>
    <name evidence="5" type="ORF">GCM10009839_02580</name>
</gene>
<dbReference type="InterPro" id="IPR036388">
    <property type="entry name" value="WH-like_DNA-bd_sf"/>
</dbReference>
<feature type="domain" description="HTH arsR-type" evidence="4">
    <location>
        <begin position="253"/>
        <end position="323"/>
    </location>
</feature>
<keyword evidence="6" id="KW-1185">Reference proteome</keyword>
<evidence type="ECO:0000313" key="6">
    <source>
        <dbReference type="Proteomes" id="UP001500751"/>
    </source>
</evidence>
<comment type="caution">
    <text evidence="5">The sequence shown here is derived from an EMBL/GenBank/DDBJ whole genome shotgun (WGS) entry which is preliminary data.</text>
</comment>
<name>A0ABN2TJH6_9ACTN</name>
<dbReference type="InterPro" id="IPR011991">
    <property type="entry name" value="ArsR-like_HTH"/>
</dbReference>
<evidence type="ECO:0000256" key="3">
    <source>
        <dbReference type="ARBA" id="ARBA00023163"/>
    </source>
</evidence>
<dbReference type="SMART" id="SM00418">
    <property type="entry name" value="HTH_ARSR"/>
    <property type="match status" value="1"/>
</dbReference>
<dbReference type="InterPro" id="IPR001845">
    <property type="entry name" value="HTH_ArsR_DNA-bd_dom"/>
</dbReference>
<keyword evidence="2" id="KW-0238">DNA-binding</keyword>
<proteinExistence type="predicted"/>
<dbReference type="EMBL" id="BAAAQN010000001">
    <property type="protein sequence ID" value="GAA2011824.1"/>
    <property type="molecule type" value="Genomic_DNA"/>
</dbReference>
<evidence type="ECO:0000256" key="1">
    <source>
        <dbReference type="ARBA" id="ARBA00023015"/>
    </source>
</evidence>
<dbReference type="PANTHER" id="PTHR43132">
    <property type="entry name" value="ARSENICAL RESISTANCE OPERON REPRESSOR ARSR-RELATED"/>
    <property type="match status" value="1"/>
</dbReference>
<evidence type="ECO:0000256" key="2">
    <source>
        <dbReference type="ARBA" id="ARBA00023125"/>
    </source>
</evidence>
<keyword evidence="3" id="KW-0804">Transcription</keyword>
<dbReference type="Gene3D" id="1.10.10.10">
    <property type="entry name" value="Winged helix-like DNA-binding domain superfamily/Winged helix DNA-binding domain"/>
    <property type="match status" value="1"/>
</dbReference>
<keyword evidence="1" id="KW-0805">Transcription regulation</keyword>